<organism evidence="1 2">
    <name type="scientific">Pseudoroseomonas cervicalis ATCC 49957</name>
    <dbReference type="NCBI Taxonomy" id="525371"/>
    <lineage>
        <taxon>Bacteria</taxon>
        <taxon>Pseudomonadati</taxon>
        <taxon>Pseudomonadota</taxon>
        <taxon>Alphaproteobacteria</taxon>
        <taxon>Acetobacterales</taxon>
        <taxon>Roseomonadaceae</taxon>
        <taxon>Roseomonas</taxon>
    </lineage>
</organism>
<evidence type="ECO:0000313" key="2">
    <source>
        <dbReference type="Proteomes" id="UP000005324"/>
    </source>
</evidence>
<dbReference type="Proteomes" id="UP000005324">
    <property type="component" value="Unassembled WGS sequence"/>
</dbReference>
<accession>D5RK21</accession>
<gene>
    <name evidence="1" type="ORF">HMPREF0731_1431</name>
</gene>
<reference evidence="1 2" key="1">
    <citation type="submission" date="2010-04" db="EMBL/GenBank/DDBJ databases">
        <authorList>
            <person name="Qin X."/>
            <person name="Bachman B."/>
            <person name="Battles P."/>
            <person name="Bell A."/>
            <person name="Bess C."/>
            <person name="Bickham C."/>
            <person name="Chaboub L."/>
            <person name="Chen D."/>
            <person name="Coyle M."/>
            <person name="Deiros D.R."/>
            <person name="Dinh H."/>
            <person name="Forbes L."/>
            <person name="Fowler G."/>
            <person name="Francisco L."/>
            <person name="Fu Q."/>
            <person name="Gubbala S."/>
            <person name="Hale W."/>
            <person name="Han Y."/>
            <person name="Hemphill L."/>
            <person name="Highlander S.K."/>
            <person name="Hirani K."/>
            <person name="Hogues M."/>
            <person name="Jackson L."/>
            <person name="Jakkamsetti A."/>
            <person name="Javaid M."/>
            <person name="Jiang H."/>
            <person name="Korchina V."/>
            <person name="Kovar C."/>
            <person name="Lara F."/>
            <person name="Lee S."/>
            <person name="Mata R."/>
            <person name="Mathew T."/>
            <person name="Moen C."/>
            <person name="Morales K."/>
            <person name="Munidasa M."/>
            <person name="Nazareth L."/>
            <person name="Ngo R."/>
            <person name="Nguyen L."/>
            <person name="Okwuonu G."/>
            <person name="Ongeri F."/>
            <person name="Patil S."/>
            <person name="Petrosino J."/>
            <person name="Pham C."/>
            <person name="Pham P."/>
            <person name="Pu L.-L."/>
            <person name="Puazo M."/>
            <person name="Raj R."/>
            <person name="Reid J."/>
            <person name="Rouhana J."/>
            <person name="Saada N."/>
            <person name="Shang Y."/>
            <person name="Simmons D."/>
            <person name="Thornton R."/>
            <person name="Warren J."/>
            <person name="Weissenberger G."/>
            <person name="Zhang J."/>
            <person name="Zhang L."/>
            <person name="Zhou C."/>
            <person name="Zhu D."/>
            <person name="Muzny D."/>
            <person name="Worley K."/>
            <person name="Gibbs R."/>
        </authorList>
    </citation>
    <scope>NUCLEOTIDE SEQUENCE [LARGE SCALE GENOMIC DNA]</scope>
    <source>
        <strain evidence="1 2">ATCC 49957</strain>
    </source>
</reference>
<sequence>MLRGAIESVIGNKISGWIYAPLDNFRGTTVLAFVDEECVGSGTVELYRPDLAAAGLGDGYLGFSFWVTLRHRRDAPRIVIRLEGSDAVLLQRQSRVVDGSGADATQGARLSDPPALMRWLRARGWLSEADFDLARHLPQFGVYDRSLVELTPARDHAPPRLKEVVQTAADLLRLVTLQDGEVEQALLAGPEELAGLGALRGGENGMLVALWSRAPGQLDIIPGSHRGQEEEMGGVMTLADHAVGPDRLLFLDTRCRIGPNSRVPAEGLQAFFIPAR</sequence>
<comment type="caution">
    <text evidence="1">The sequence shown here is derived from an EMBL/GenBank/DDBJ whole genome shotgun (WGS) entry which is preliminary data.</text>
</comment>
<evidence type="ECO:0000313" key="1">
    <source>
        <dbReference type="EMBL" id="EFH12344.1"/>
    </source>
</evidence>
<keyword evidence="2" id="KW-1185">Reference proteome</keyword>
<proteinExistence type="predicted"/>
<dbReference type="AlphaFoldDB" id="D5RK21"/>
<dbReference type="OrthoDB" id="7173347at2"/>
<protein>
    <submittedName>
        <fullName evidence="1">Uncharacterized protein</fullName>
    </submittedName>
</protein>
<dbReference type="RefSeq" id="WP_007005280.1">
    <property type="nucleotide sequence ID" value="NZ_GG770781.1"/>
</dbReference>
<name>D5RK21_9PROT</name>
<dbReference type="EMBL" id="ADVL01000237">
    <property type="protein sequence ID" value="EFH12344.1"/>
    <property type="molecule type" value="Genomic_DNA"/>
</dbReference>
<dbReference type="HOGENOM" id="CLU_1007896_0_0_5"/>